<feature type="compositionally biased region" description="Low complexity" evidence="3">
    <location>
        <begin position="266"/>
        <end position="278"/>
    </location>
</feature>
<proteinExistence type="inferred from homology"/>
<keyword evidence="1" id="KW-0175">Coiled coil</keyword>
<feature type="region of interest" description="Disordered" evidence="3">
    <location>
        <begin position="124"/>
        <end position="144"/>
    </location>
</feature>
<evidence type="ECO:0000259" key="4">
    <source>
        <dbReference type="PROSITE" id="PS51316"/>
    </source>
</evidence>
<accession>A0ABQ9VC84</accession>
<dbReference type="InterPro" id="IPR010630">
    <property type="entry name" value="Olduvai_dom"/>
</dbReference>
<reference evidence="5 6" key="1">
    <citation type="submission" date="2023-05" db="EMBL/GenBank/DDBJ databases">
        <title>B98-5 Cell Line De Novo Hybrid Assembly: An Optical Mapping Approach.</title>
        <authorList>
            <person name="Kananen K."/>
            <person name="Auerbach J.A."/>
            <person name="Kautto E."/>
            <person name="Blachly J.S."/>
        </authorList>
    </citation>
    <scope>NUCLEOTIDE SEQUENCE [LARGE SCALE GENOMIC DNA]</scope>
    <source>
        <strain evidence="5">B95-8</strain>
        <tissue evidence="5">Cell line</tissue>
    </source>
</reference>
<feature type="compositionally biased region" description="Basic and acidic residues" evidence="3">
    <location>
        <begin position="130"/>
        <end position="144"/>
    </location>
</feature>
<feature type="region of interest" description="Disordered" evidence="3">
    <location>
        <begin position="163"/>
        <end position="184"/>
    </location>
</feature>
<dbReference type="Pfam" id="PF06758">
    <property type="entry name" value="Olduvai"/>
    <property type="match status" value="1"/>
</dbReference>
<feature type="domain" description="Olduvai" evidence="4">
    <location>
        <begin position="164"/>
        <end position="267"/>
    </location>
</feature>
<feature type="region of interest" description="Disordered" evidence="3">
    <location>
        <begin position="255"/>
        <end position="278"/>
    </location>
</feature>
<feature type="region of interest" description="Disordered" evidence="3">
    <location>
        <begin position="1"/>
        <end position="35"/>
    </location>
</feature>
<keyword evidence="6" id="KW-1185">Reference proteome</keyword>
<comment type="caution">
    <text evidence="5">The sequence shown here is derived from an EMBL/GenBank/DDBJ whole genome shotgun (WGS) entry which is preliminary data.</text>
</comment>
<dbReference type="PANTHER" id="PTHR14199">
    <property type="entry name" value="NEUROBLASTOMA BREAKPOINT FAMILY MEMBER 6-LIKE PROTEIN"/>
    <property type="match status" value="1"/>
</dbReference>
<evidence type="ECO:0000313" key="5">
    <source>
        <dbReference type="EMBL" id="KAK2106991.1"/>
    </source>
</evidence>
<comment type="similarity">
    <text evidence="2">Belongs to the NBPF family.</text>
</comment>
<feature type="compositionally biased region" description="Basic and acidic residues" evidence="3">
    <location>
        <begin position="164"/>
        <end position="184"/>
    </location>
</feature>
<evidence type="ECO:0000313" key="6">
    <source>
        <dbReference type="Proteomes" id="UP001266305"/>
    </source>
</evidence>
<evidence type="ECO:0000256" key="3">
    <source>
        <dbReference type="SAM" id="MobiDB-lite"/>
    </source>
</evidence>
<evidence type="ECO:0000256" key="1">
    <source>
        <dbReference type="ARBA" id="ARBA00023054"/>
    </source>
</evidence>
<dbReference type="SMART" id="SM01148">
    <property type="entry name" value="DUF1220"/>
    <property type="match status" value="1"/>
</dbReference>
<protein>
    <recommendedName>
        <fullName evidence="4">Olduvai domain-containing protein</fullName>
    </recommendedName>
</protein>
<evidence type="ECO:0000256" key="2">
    <source>
        <dbReference type="ARBA" id="ARBA00038417"/>
    </source>
</evidence>
<dbReference type="PROSITE" id="PS51316">
    <property type="entry name" value="ODV"/>
    <property type="match status" value="1"/>
</dbReference>
<sequence length="480" mass="52977">MKNPRQMEDDPLEGSSNTQWHQVTGNIHGSSASKPKKTKIEVQFSKWICWPSRSGCRDCDNHKYVIKSLEKDILLIGEETIYEEFRQIEELRQYKALAHYQTEQLAKLKYELQKVRDASCSLNHHSKAHLTPDDPDKSQRHSLREQLAKGPRLAEHYVSMLSPENDKDDEHHTEEEVEKVEKPAALRLSQELLEAKEQKAPEDPLDEIYWTPSVQGKLSDCHQPYSSALSSLKNQLTCPALDVACEYSSLKATELHGPPRQPLRISGSSSPSRGTYSTSRLSLGKALGINASTQATCPQGTWSGDLSHSLSEVQASQTQLEPSTLVPSCLRIELDEVFHCGSGSASQGLSSTTCSFTVNVDSDSPLLHYGFLHTQSGSNSLAQTPAVFPTFSGVQNRNQDPELVLASSIQIKNPLQMEGSADNTQGDQVPGNIHASTDLKLKIKRKLPFSNGDAFVLGMDAATCHVGSDHNSLSLPLRQV</sequence>
<feature type="compositionally biased region" description="Polar residues" evidence="3">
    <location>
        <begin position="14"/>
        <end position="33"/>
    </location>
</feature>
<dbReference type="PANTHER" id="PTHR14199:SF29">
    <property type="entry name" value="NEUROBLASTOMA BREAKPOINT FAMILY MEMBER 4-RELATED"/>
    <property type="match status" value="1"/>
</dbReference>
<dbReference type="InterPro" id="IPR055306">
    <property type="entry name" value="NBPF"/>
</dbReference>
<name>A0ABQ9VC84_SAGOE</name>
<organism evidence="5 6">
    <name type="scientific">Saguinus oedipus</name>
    <name type="common">Cotton-top tamarin</name>
    <name type="synonym">Oedipomidas oedipus</name>
    <dbReference type="NCBI Taxonomy" id="9490"/>
    <lineage>
        <taxon>Eukaryota</taxon>
        <taxon>Metazoa</taxon>
        <taxon>Chordata</taxon>
        <taxon>Craniata</taxon>
        <taxon>Vertebrata</taxon>
        <taxon>Euteleostomi</taxon>
        <taxon>Mammalia</taxon>
        <taxon>Eutheria</taxon>
        <taxon>Euarchontoglires</taxon>
        <taxon>Primates</taxon>
        <taxon>Haplorrhini</taxon>
        <taxon>Platyrrhini</taxon>
        <taxon>Cebidae</taxon>
        <taxon>Callitrichinae</taxon>
        <taxon>Saguinus</taxon>
    </lineage>
</organism>
<dbReference type="Proteomes" id="UP001266305">
    <property type="component" value="Unassembled WGS sequence"/>
</dbReference>
<gene>
    <name evidence="5" type="ORF">P7K49_016505</name>
</gene>
<dbReference type="EMBL" id="JASSZA010000007">
    <property type="protein sequence ID" value="KAK2106991.1"/>
    <property type="molecule type" value="Genomic_DNA"/>
</dbReference>